<evidence type="ECO:0000256" key="3">
    <source>
        <dbReference type="ARBA" id="ARBA00012239"/>
    </source>
</evidence>
<dbReference type="InterPro" id="IPR000192">
    <property type="entry name" value="Aminotrans_V_dom"/>
</dbReference>
<dbReference type="InterPro" id="IPR001763">
    <property type="entry name" value="Rhodanese-like_dom"/>
</dbReference>
<dbReference type="PROSITE" id="PS50206">
    <property type="entry name" value="RHODANESE_3"/>
    <property type="match status" value="1"/>
</dbReference>
<reference evidence="11 12" key="1">
    <citation type="submission" date="2024-03" db="EMBL/GenBank/DDBJ databases">
        <title>Pseudoalteromonas qingdaonensis sp. nov., isolated from the intestines of marine benthic organisms.</title>
        <authorList>
            <person name="Lin X."/>
            <person name="Fang S."/>
            <person name="Hu X."/>
        </authorList>
    </citation>
    <scope>NUCLEOTIDE SEQUENCE [LARGE SCALE GENOMIC DNA]</scope>
    <source>
        <strain evidence="11 12">YIC-827</strain>
    </source>
</reference>
<name>A0ABU9MV68_9GAMM</name>
<dbReference type="SUPFAM" id="SSF53383">
    <property type="entry name" value="PLP-dependent transferases"/>
    <property type="match status" value="1"/>
</dbReference>
<evidence type="ECO:0000256" key="4">
    <source>
        <dbReference type="ARBA" id="ARBA00022723"/>
    </source>
</evidence>
<dbReference type="InterPro" id="IPR015421">
    <property type="entry name" value="PyrdxlP-dep_Trfase_major"/>
</dbReference>
<dbReference type="SMART" id="SM00849">
    <property type="entry name" value="Lactamase_B"/>
    <property type="match status" value="1"/>
</dbReference>
<evidence type="ECO:0000256" key="1">
    <source>
        <dbReference type="ARBA" id="ARBA00001933"/>
    </source>
</evidence>
<dbReference type="PROSITE" id="PS00595">
    <property type="entry name" value="AA_TRANSFER_CLASS_5"/>
    <property type="match status" value="1"/>
</dbReference>
<evidence type="ECO:0000256" key="8">
    <source>
        <dbReference type="ARBA" id="ARBA00050776"/>
    </source>
</evidence>
<organism evidence="11 12">
    <name type="scientific">Pseudoalteromonas qingdaonensis</name>
    <dbReference type="NCBI Taxonomy" id="3131913"/>
    <lineage>
        <taxon>Bacteria</taxon>
        <taxon>Pseudomonadati</taxon>
        <taxon>Pseudomonadota</taxon>
        <taxon>Gammaproteobacteria</taxon>
        <taxon>Alteromonadales</taxon>
        <taxon>Pseudoalteromonadaceae</taxon>
        <taxon>Pseudoalteromonas</taxon>
    </lineage>
</organism>
<dbReference type="InterPro" id="IPR036873">
    <property type="entry name" value="Rhodanese-like_dom_sf"/>
</dbReference>
<keyword evidence="5" id="KW-0663">Pyridoxal phosphate</keyword>
<dbReference type="Gene3D" id="3.40.250.10">
    <property type="entry name" value="Rhodanese-like domain"/>
    <property type="match status" value="1"/>
</dbReference>
<evidence type="ECO:0000256" key="9">
    <source>
        <dbReference type="RuleBase" id="RU004504"/>
    </source>
</evidence>
<evidence type="ECO:0000256" key="6">
    <source>
        <dbReference type="ARBA" id="ARBA00023004"/>
    </source>
</evidence>
<evidence type="ECO:0000256" key="7">
    <source>
        <dbReference type="ARBA" id="ARBA00023014"/>
    </source>
</evidence>
<keyword evidence="11" id="KW-0032">Aminotransferase</keyword>
<dbReference type="Gene3D" id="1.10.260.50">
    <property type="match status" value="1"/>
</dbReference>
<dbReference type="Pfam" id="PF00266">
    <property type="entry name" value="Aminotran_5"/>
    <property type="match status" value="1"/>
</dbReference>
<dbReference type="EC" id="2.8.1.7" evidence="3"/>
<dbReference type="PANTHER" id="PTHR11601">
    <property type="entry name" value="CYSTEINE DESULFURYLASE FAMILY MEMBER"/>
    <property type="match status" value="1"/>
</dbReference>
<dbReference type="InterPro" id="IPR036866">
    <property type="entry name" value="RibonucZ/Hydroxyglut_hydro"/>
</dbReference>
<comment type="cofactor">
    <cofactor evidence="1 9">
        <name>pyridoxal 5'-phosphate</name>
        <dbReference type="ChEBI" id="CHEBI:597326"/>
    </cofactor>
</comment>
<dbReference type="InterPro" id="IPR020578">
    <property type="entry name" value="Aminotrans_V_PyrdxlP_BS"/>
</dbReference>
<dbReference type="Gene3D" id="3.40.640.10">
    <property type="entry name" value="Type I PLP-dependent aspartate aminotransferase-like (Major domain)"/>
    <property type="match status" value="1"/>
</dbReference>
<dbReference type="GO" id="GO:0008483">
    <property type="term" value="F:transaminase activity"/>
    <property type="evidence" value="ECO:0007669"/>
    <property type="project" value="UniProtKB-KW"/>
</dbReference>
<protein>
    <recommendedName>
        <fullName evidence="3">cysteine desulfurase</fullName>
        <ecNumber evidence="3">2.8.1.7</ecNumber>
    </recommendedName>
</protein>
<gene>
    <name evidence="11" type="ORF">WCN91_05740</name>
</gene>
<dbReference type="RefSeq" id="WP_342677144.1">
    <property type="nucleotide sequence ID" value="NZ_JBCGCU010000004.1"/>
</dbReference>
<feature type="domain" description="Rhodanese" evidence="10">
    <location>
        <begin position="658"/>
        <end position="744"/>
    </location>
</feature>
<dbReference type="InterPro" id="IPR015424">
    <property type="entry name" value="PyrdxlP-dep_Trfase"/>
</dbReference>
<keyword evidence="7" id="KW-0411">Iron-sulfur</keyword>
<keyword evidence="11" id="KW-0808">Transferase</keyword>
<proteinExistence type="inferred from homology"/>
<dbReference type="SMART" id="SM00450">
    <property type="entry name" value="RHOD"/>
    <property type="match status" value="1"/>
</dbReference>
<comment type="similarity">
    <text evidence="2">Belongs to the class-V pyridoxal-phosphate-dependent aminotransferase family. NifS/IscS subfamily.</text>
</comment>
<keyword evidence="4" id="KW-0479">Metal-binding</keyword>
<evidence type="ECO:0000313" key="11">
    <source>
        <dbReference type="EMBL" id="MEM0514930.1"/>
    </source>
</evidence>
<dbReference type="SUPFAM" id="SSF56281">
    <property type="entry name" value="Metallo-hydrolase/oxidoreductase"/>
    <property type="match status" value="1"/>
</dbReference>
<comment type="caution">
    <text evidence="11">The sequence shown here is derived from an EMBL/GenBank/DDBJ whole genome shotgun (WGS) entry which is preliminary data.</text>
</comment>
<dbReference type="InterPro" id="IPR001279">
    <property type="entry name" value="Metallo-B-lactamas"/>
</dbReference>
<evidence type="ECO:0000256" key="5">
    <source>
        <dbReference type="ARBA" id="ARBA00022898"/>
    </source>
</evidence>
<dbReference type="SUPFAM" id="SSF52821">
    <property type="entry name" value="Rhodanese/Cell cycle control phosphatase"/>
    <property type="match status" value="1"/>
</dbReference>
<dbReference type="CDD" id="cd00158">
    <property type="entry name" value="RHOD"/>
    <property type="match status" value="1"/>
</dbReference>
<evidence type="ECO:0000259" key="10">
    <source>
        <dbReference type="PROSITE" id="PS50206"/>
    </source>
</evidence>
<dbReference type="InterPro" id="IPR015422">
    <property type="entry name" value="PyrdxlP-dep_Trfase_small"/>
</dbReference>
<keyword evidence="6" id="KW-0408">Iron</keyword>
<dbReference type="Gene3D" id="3.60.15.10">
    <property type="entry name" value="Ribonuclease Z/Hydroxyacylglutathione hydrolase-like"/>
    <property type="match status" value="1"/>
</dbReference>
<evidence type="ECO:0000313" key="12">
    <source>
        <dbReference type="Proteomes" id="UP001447008"/>
    </source>
</evidence>
<dbReference type="PANTHER" id="PTHR11601:SF34">
    <property type="entry name" value="CYSTEINE DESULFURASE"/>
    <property type="match status" value="1"/>
</dbReference>
<dbReference type="Pfam" id="PF00581">
    <property type="entry name" value="Rhodanese"/>
    <property type="match status" value="1"/>
</dbReference>
<dbReference type="Proteomes" id="UP001447008">
    <property type="component" value="Unassembled WGS sequence"/>
</dbReference>
<dbReference type="EMBL" id="JBCGCU010000004">
    <property type="protein sequence ID" value="MEM0514930.1"/>
    <property type="molecule type" value="Genomic_DNA"/>
</dbReference>
<dbReference type="Gene3D" id="3.90.1150.10">
    <property type="entry name" value="Aspartate Aminotransferase, domain 1"/>
    <property type="match status" value="1"/>
</dbReference>
<evidence type="ECO:0000256" key="2">
    <source>
        <dbReference type="ARBA" id="ARBA00006490"/>
    </source>
</evidence>
<comment type="catalytic activity">
    <reaction evidence="8">
        <text>(sulfur carrier)-H + L-cysteine = (sulfur carrier)-SH + L-alanine</text>
        <dbReference type="Rhea" id="RHEA:43892"/>
        <dbReference type="Rhea" id="RHEA-COMP:14737"/>
        <dbReference type="Rhea" id="RHEA-COMP:14739"/>
        <dbReference type="ChEBI" id="CHEBI:29917"/>
        <dbReference type="ChEBI" id="CHEBI:35235"/>
        <dbReference type="ChEBI" id="CHEBI:57972"/>
        <dbReference type="ChEBI" id="CHEBI:64428"/>
        <dbReference type="EC" id="2.8.1.7"/>
    </reaction>
</comment>
<sequence>MTQRFFTQTSQDLVYLDANATTPVLPRIADVVSHTMQVCFGNPSSSHITGVQAKFLLEQTRAKARQVIGAEQGDILFTSGATEGIQTAVVSTLLANRHKATEHSVLLYGATEHKAVPNTLKHWNQVLGLGAKILAIPVDEAGLLDLDFIAQHVGKALMICTMAVNNETGVYQDLAKLEQVIRANNDHVSWMVDCVQALGKQDLALSETSIDYAPFSGHKLYAPKGIGFLYIRENSPYTPFIAGGGQESGMRSGTENLPGIAGLYELFDMLLDKSQGVFKPVATLHLYRQQLIHALEQTFGDISFNAPLEGTVPTTLNFCVNSLTSKEVMDLFDAAGIRVSGGSACSSGASRSFVLDAMNANDWQSENAIRMSFGPAATEQEIALACERICALKPVLANNCLIVSDATQPEHEVCALGLTQLRHQGSCCWLYVGINNEAVIIDPVVELVPRIARLVTQQQLHVKAVLETHKHQDKDSARTLLSERLGLAQEQDPLGWPEGDAISLGEQRLTRVSTPGHSADSHSYLLYQGDKVTACFCGDLYIFSGLGSTQFADADTEQMLDSIHTLATKLAADTVLCPAHDYEQCFALSWQAQVQATPLLQQVLQEQINKAQFAEQKCVLDQQLSTESGALCGFSHKPKHANAQQLSSAEVQQMLASEEFETVLWDVREPYEHGAKDIRSLFSVHDDQLLNVPLSRMANALFAHQLKPDTRYILVCRTGNRSGQAIKNLQSLGYNHVYNLQGGLALV</sequence>
<accession>A0ABU9MV68</accession>
<keyword evidence="12" id="KW-1185">Reference proteome</keyword>